<proteinExistence type="inferred from homology"/>
<evidence type="ECO:0000256" key="2">
    <source>
        <dbReference type="ARBA" id="ARBA00010388"/>
    </source>
</evidence>
<dbReference type="GO" id="GO:0005886">
    <property type="term" value="C:plasma membrane"/>
    <property type="evidence" value="ECO:0007669"/>
    <property type="project" value="UniProtKB-SubCell"/>
</dbReference>
<dbReference type="InterPro" id="IPR050601">
    <property type="entry name" value="CPA3_antiporter_subunitC"/>
</dbReference>
<evidence type="ECO:0000256" key="3">
    <source>
        <dbReference type="ARBA" id="ARBA00022475"/>
    </source>
</evidence>
<accession>I3YCY4</accession>
<evidence type="ECO:0000256" key="1">
    <source>
        <dbReference type="ARBA" id="ARBA00004651"/>
    </source>
</evidence>
<dbReference type="AlphaFoldDB" id="I3YCY4"/>
<feature type="transmembrane region" description="Helical" evidence="7">
    <location>
        <begin position="28"/>
        <end position="51"/>
    </location>
</feature>
<dbReference type="Gene3D" id="1.10.287.3510">
    <property type="match status" value="1"/>
</dbReference>
<evidence type="ECO:0000256" key="5">
    <source>
        <dbReference type="ARBA" id="ARBA00022989"/>
    </source>
</evidence>
<dbReference type="HOGENOM" id="CLU_082058_3_0_6"/>
<comment type="subcellular location">
    <subcellularLocation>
        <location evidence="1">Cell membrane</location>
        <topology evidence="1">Multi-pass membrane protein</topology>
    </subcellularLocation>
</comment>
<keyword evidence="6 7" id="KW-0472">Membrane</keyword>
<dbReference type="RefSeq" id="WP_014779274.1">
    <property type="nucleotide sequence ID" value="NC_018012.1"/>
</dbReference>
<dbReference type="EMBL" id="CP003154">
    <property type="protein sequence ID" value="AFL74852.1"/>
    <property type="molecule type" value="Genomic_DNA"/>
</dbReference>
<sequence>MEALISLIVGVLTACGVYLILRGRTFPLVLGLTLLSYAVNLFLFATGRLAIGLPPIIDRNLAETASGYTDPLPQALVLTAIVIGFAMTAFLIMLALKARAELGNDHVDGRPNIGDDA</sequence>
<dbReference type="eggNOG" id="COG1006">
    <property type="taxonomic scope" value="Bacteria"/>
</dbReference>
<name>I3YCY4_THIV6</name>
<evidence type="ECO:0000313" key="8">
    <source>
        <dbReference type="EMBL" id="AFL74852.1"/>
    </source>
</evidence>
<dbReference type="Pfam" id="PF00420">
    <property type="entry name" value="Oxidored_q2"/>
    <property type="match status" value="1"/>
</dbReference>
<organism evidence="8 9">
    <name type="scientific">Thiocystis violascens (strain ATCC 17096 / DSM 198 / 6111)</name>
    <name type="common">Chromatium violascens</name>
    <dbReference type="NCBI Taxonomy" id="765911"/>
    <lineage>
        <taxon>Bacteria</taxon>
        <taxon>Pseudomonadati</taxon>
        <taxon>Pseudomonadota</taxon>
        <taxon>Gammaproteobacteria</taxon>
        <taxon>Chromatiales</taxon>
        <taxon>Chromatiaceae</taxon>
        <taxon>Thiocystis</taxon>
    </lineage>
</organism>
<dbReference type="InterPro" id="IPR039428">
    <property type="entry name" value="NUOK/Mnh_C1-like"/>
</dbReference>
<evidence type="ECO:0000256" key="6">
    <source>
        <dbReference type="ARBA" id="ARBA00023136"/>
    </source>
</evidence>
<gene>
    <name evidence="8" type="ordered locus">Thivi_2961</name>
</gene>
<feature type="transmembrane region" description="Helical" evidence="7">
    <location>
        <begin position="6"/>
        <end position="21"/>
    </location>
</feature>
<keyword evidence="9" id="KW-1185">Reference proteome</keyword>
<keyword evidence="3" id="KW-1003">Cell membrane</keyword>
<dbReference type="STRING" id="765911.Thivi_2961"/>
<dbReference type="PANTHER" id="PTHR34583:SF2">
    <property type="entry name" value="ANTIPORTER SUBUNIT MNHC2-RELATED"/>
    <property type="match status" value="1"/>
</dbReference>
<evidence type="ECO:0000256" key="4">
    <source>
        <dbReference type="ARBA" id="ARBA00022692"/>
    </source>
</evidence>
<comment type="similarity">
    <text evidence="2">Belongs to the CPA3 antiporters (TC 2.A.63) subunit C family.</text>
</comment>
<dbReference type="NCBIfam" id="NF006573">
    <property type="entry name" value="PRK09094.1"/>
    <property type="match status" value="1"/>
</dbReference>
<dbReference type="KEGG" id="tvi:Thivi_2961"/>
<protein>
    <submittedName>
        <fullName evidence="8">Multisubunit Na+/H+ antiporter, MnhC subunit</fullName>
    </submittedName>
</protein>
<dbReference type="Proteomes" id="UP000006062">
    <property type="component" value="Chromosome"/>
</dbReference>
<dbReference type="PANTHER" id="PTHR34583">
    <property type="entry name" value="ANTIPORTER SUBUNIT MNHC2-RELATED"/>
    <property type="match status" value="1"/>
</dbReference>
<dbReference type="OrthoDB" id="9799219at2"/>
<reference evidence="8 9" key="1">
    <citation type="submission" date="2012-06" db="EMBL/GenBank/DDBJ databases">
        <title>Complete sequence of Thiocystis violascens DSM 198.</title>
        <authorList>
            <consortium name="US DOE Joint Genome Institute"/>
            <person name="Lucas S."/>
            <person name="Han J."/>
            <person name="Lapidus A."/>
            <person name="Cheng J.-F."/>
            <person name="Goodwin L."/>
            <person name="Pitluck S."/>
            <person name="Peters L."/>
            <person name="Ovchinnikova G."/>
            <person name="Teshima H."/>
            <person name="Detter J.C."/>
            <person name="Han C."/>
            <person name="Tapia R."/>
            <person name="Land M."/>
            <person name="Hauser L."/>
            <person name="Kyrpides N."/>
            <person name="Ivanova N."/>
            <person name="Pagani I."/>
            <person name="Vogl K."/>
            <person name="Liu Z."/>
            <person name="Frigaard N.-U."/>
            <person name="Bryant D."/>
            <person name="Woyke T."/>
        </authorList>
    </citation>
    <scope>NUCLEOTIDE SEQUENCE [LARGE SCALE GENOMIC DNA]</scope>
    <source>
        <strain evidence="9">ATCC 17096 / DSM 198 / 6111</strain>
    </source>
</reference>
<keyword evidence="4 7" id="KW-0812">Transmembrane</keyword>
<evidence type="ECO:0000256" key="7">
    <source>
        <dbReference type="SAM" id="Phobius"/>
    </source>
</evidence>
<keyword evidence="5 7" id="KW-1133">Transmembrane helix</keyword>
<feature type="transmembrane region" description="Helical" evidence="7">
    <location>
        <begin position="71"/>
        <end position="96"/>
    </location>
</feature>
<evidence type="ECO:0000313" key="9">
    <source>
        <dbReference type="Proteomes" id="UP000006062"/>
    </source>
</evidence>